<protein>
    <submittedName>
        <fullName evidence="5">TatD family deoxyribonuclease</fullName>
    </submittedName>
</protein>
<name>A0A516H7U3_9PROT</name>
<evidence type="ECO:0000313" key="5">
    <source>
        <dbReference type="EMBL" id="QDO99802.1"/>
    </source>
</evidence>
<dbReference type="GO" id="GO:0004536">
    <property type="term" value="F:DNA nuclease activity"/>
    <property type="evidence" value="ECO:0007669"/>
    <property type="project" value="InterPro"/>
</dbReference>
<sequence>MLIDSHCHLDFPDFAEERDAIIQRARQAGIGLMLTISTRLDQFERVLAVAEAYPDVYCTVGIHPHEADDHVDVAAARLIELAKHPKVVGLGETGLDYFYEHSDRDAQKTCFLAHIVAARETGLPVVIHTRDADDDTAAILDAEMAKGKFKGLLHCFSSGQPLAELAVRHDMMVSFSGILTFNKARAVQDSAQALPMKNLLVETDAPYLAPVPMRGKRNEPSFVAHTAAFLAKLKGVGVSEITETTTANFLRLFDKVPHEAVSDRRAA</sequence>
<dbReference type="InterPro" id="IPR032466">
    <property type="entry name" value="Metal_Hydrolase"/>
</dbReference>
<dbReference type="InterPro" id="IPR001130">
    <property type="entry name" value="TatD-like"/>
</dbReference>
<dbReference type="Proteomes" id="UP000317496">
    <property type="component" value="Chromosome"/>
</dbReference>
<dbReference type="Pfam" id="PF01026">
    <property type="entry name" value="TatD_DNase"/>
    <property type="match status" value="1"/>
</dbReference>
<dbReference type="AlphaFoldDB" id="A0A516H7U3"/>
<dbReference type="PROSITE" id="PS01091">
    <property type="entry name" value="TATD_3"/>
    <property type="match status" value="1"/>
</dbReference>
<dbReference type="CDD" id="cd01310">
    <property type="entry name" value="TatD_DNAse"/>
    <property type="match status" value="1"/>
</dbReference>
<dbReference type="Gene3D" id="3.20.20.140">
    <property type="entry name" value="Metal-dependent hydrolases"/>
    <property type="match status" value="1"/>
</dbReference>
<feature type="binding site" evidence="4">
    <location>
        <position position="92"/>
    </location>
    <ligand>
        <name>a divalent metal cation</name>
        <dbReference type="ChEBI" id="CHEBI:60240"/>
        <label>1</label>
    </ligand>
</feature>
<dbReference type="InterPro" id="IPR015991">
    <property type="entry name" value="TatD/YcfH-like"/>
</dbReference>
<dbReference type="EMBL" id="CP041636">
    <property type="protein sequence ID" value="QDO99802.1"/>
    <property type="molecule type" value="Genomic_DNA"/>
</dbReference>
<reference evidence="5 6" key="1">
    <citation type="submission" date="2019-07" db="EMBL/GenBank/DDBJ databases">
        <title>Genome sequencing for Ferrovibrio sp. K5.</title>
        <authorList>
            <person name="Park S.-J."/>
        </authorList>
    </citation>
    <scope>NUCLEOTIDE SEQUENCE [LARGE SCALE GENOMIC DNA]</scope>
    <source>
        <strain evidence="5 6">K5</strain>
    </source>
</reference>
<evidence type="ECO:0000256" key="2">
    <source>
        <dbReference type="ARBA" id="ARBA00022723"/>
    </source>
</evidence>
<dbReference type="PROSITE" id="PS01090">
    <property type="entry name" value="TATD_2"/>
    <property type="match status" value="1"/>
</dbReference>
<dbReference type="KEGG" id="fer:FNB15_16785"/>
<gene>
    <name evidence="5" type="ORF">FNB15_16785</name>
</gene>
<feature type="binding site" evidence="4">
    <location>
        <position position="204"/>
    </location>
    <ligand>
        <name>a divalent metal cation</name>
        <dbReference type="ChEBI" id="CHEBI:60240"/>
        <label>1</label>
    </ligand>
</feature>
<dbReference type="GO" id="GO:0016788">
    <property type="term" value="F:hydrolase activity, acting on ester bonds"/>
    <property type="evidence" value="ECO:0007669"/>
    <property type="project" value="InterPro"/>
</dbReference>
<evidence type="ECO:0000256" key="1">
    <source>
        <dbReference type="ARBA" id="ARBA00009275"/>
    </source>
</evidence>
<accession>A0A516H7U3</accession>
<keyword evidence="6" id="KW-1185">Reference proteome</keyword>
<evidence type="ECO:0000313" key="6">
    <source>
        <dbReference type="Proteomes" id="UP000317496"/>
    </source>
</evidence>
<dbReference type="SUPFAM" id="SSF51556">
    <property type="entry name" value="Metallo-dependent hydrolases"/>
    <property type="match status" value="1"/>
</dbReference>
<dbReference type="NCBIfam" id="TIGR00010">
    <property type="entry name" value="YchF/TatD family DNA exonuclease"/>
    <property type="match status" value="1"/>
</dbReference>
<dbReference type="InterPro" id="IPR018228">
    <property type="entry name" value="DNase_TatD-rel_CS"/>
</dbReference>
<dbReference type="OrthoDB" id="9810005at2"/>
<feature type="binding site" evidence="4">
    <location>
        <position position="6"/>
    </location>
    <ligand>
        <name>a divalent metal cation</name>
        <dbReference type="ChEBI" id="CHEBI:60240"/>
        <label>1</label>
    </ligand>
</feature>
<feature type="binding site" evidence="4">
    <location>
        <position position="8"/>
    </location>
    <ligand>
        <name>a divalent metal cation</name>
        <dbReference type="ChEBI" id="CHEBI:60240"/>
        <label>1</label>
    </ligand>
</feature>
<dbReference type="PANTHER" id="PTHR46124">
    <property type="entry name" value="D-AMINOACYL-TRNA DEACYLASE"/>
    <property type="match status" value="1"/>
</dbReference>
<dbReference type="GO" id="GO:0046872">
    <property type="term" value="F:metal ion binding"/>
    <property type="evidence" value="ECO:0007669"/>
    <property type="project" value="UniProtKB-KW"/>
</dbReference>
<dbReference type="FunFam" id="3.20.20.140:FF:000005">
    <property type="entry name" value="TatD family hydrolase"/>
    <property type="match status" value="1"/>
</dbReference>
<keyword evidence="3" id="KW-0378">Hydrolase</keyword>
<dbReference type="PANTHER" id="PTHR46124:SF2">
    <property type="entry name" value="D-AMINOACYL-TRNA DEACYLASE"/>
    <property type="match status" value="1"/>
</dbReference>
<keyword evidence="2 4" id="KW-0479">Metal-binding</keyword>
<dbReference type="PIRSF" id="PIRSF005902">
    <property type="entry name" value="DNase_TatD"/>
    <property type="match status" value="1"/>
</dbReference>
<evidence type="ECO:0000256" key="3">
    <source>
        <dbReference type="ARBA" id="ARBA00022801"/>
    </source>
</evidence>
<feature type="binding site" evidence="4">
    <location>
        <position position="154"/>
    </location>
    <ligand>
        <name>a divalent metal cation</name>
        <dbReference type="ChEBI" id="CHEBI:60240"/>
        <label>2</label>
    </ligand>
</feature>
<dbReference type="RefSeq" id="WP_144258798.1">
    <property type="nucleotide sequence ID" value="NZ_CP041636.1"/>
</dbReference>
<dbReference type="PROSITE" id="PS01137">
    <property type="entry name" value="TATD_1"/>
    <property type="match status" value="1"/>
</dbReference>
<feature type="binding site" evidence="4">
    <location>
        <position position="128"/>
    </location>
    <ligand>
        <name>a divalent metal cation</name>
        <dbReference type="ChEBI" id="CHEBI:60240"/>
        <label>2</label>
    </ligand>
</feature>
<comment type="similarity">
    <text evidence="1">Belongs to the metallo-dependent hydrolases superfamily. TatD-type hydrolase family.</text>
</comment>
<evidence type="ECO:0000256" key="4">
    <source>
        <dbReference type="PIRSR" id="PIRSR005902-1"/>
    </source>
</evidence>
<dbReference type="GO" id="GO:0005829">
    <property type="term" value="C:cytosol"/>
    <property type="evidence" value="ECO:0007669"/>
    <property type="project" value="TreeGrafter"/>
</dbReference>
<proteinExistence type="inferred from homology"/>
<organism evidence="5 6">
    <name type="scientific">Ferrovibrio terrae</name>
    <dbReference type="NCBI Taxonomy" id="2594003"/>
    <lineage>
        <taxon>Bacteria</taxon>
        <taxon>Pseudomonadati</taxon>
        <taxon>Pseudomonadota</taxon>
        <taxon>Alphaproteobacteria</taxon>
        <taxon>Rhodospirillales</taxon>
        <taxon>Rhodospirillaceae</taxon>
        <taxon>Ferrovibrio</taxon>
    </lineage>
</organism>